<organism evidence="7 8">
    <name type="scientific">Duncaniella freteri</name>
    <dbReference type="NCBI Taxonomy" id="2530391"/>
    <lineage>
        <taxon>Bacteria</taxon>
        <taxon>Pseudomonadati</taxon>
        <taxon>Bacteroidota</taxon>
        <taxon>Bacteroidia</taxon>
        <taxon>Bacteroidales</taxon>
        <taxon>Muribaculaceae</taxon>
        <taxon>Duncaniella</taxon>
    </lineage>
</organism>
<evidence type="ECO:0000256" key="4">
    <source>
        <dbReference type="ARBA" id="ARBA00023163"/>
    </source>
</evidence>
<keyword evidence="3" id="KW-0731">Sigma factor</keyword>
<dbReference type="GO" id="GO:0006352">
    <property type="term" value="P:DNA-templated transcription initiation"/>
    <property type="evidence" value="ECO:0007669"/>
    <property type="project" value="InterPro"/>
</dbReference>
<keyword evidence="8" id="KW-1185">Reference proteome</keyword>
<evidence type="ECO:0000259" key="5">
    <source>
        <dbReference type="Pfam" id="PF04542"/>
    </source>
</evidence>
<feature type="domain" description="RNA polymerase sigma-70 region 2" evidence="5">
    <location>
        <begin position="23"/>
        <end position="88"/>
    </location>
</feature>
<dbReference type="InterPro" id="IPR014284">
    <property type="entry name" value="RNA_pol_sigma-70_dom"/>
</dbReference>
<name>A0A4Z0V7J9_9BACT</name>
<dbReference type="GO" id="GO:0016987">
    <property type="term" value="F:sigma factor activity"/>
    <property type="evidence" value="ECO:0007669"/>
    <property type="project" value="UniProtKB-KW"/>
</dbReference>
<comment type="caution">
    <text evidence="7">The sequence shown here is derived from an EMBL/GenBank/DDBJ whole genome shotgun (WGS) entry which is preliminary data.</text>
</comment>
<dbReference type="RefSeq" id="WP_135469871.1">
    <property type="nucleotide sequence ID" value="NZ_CASCVZ010000034.1"/>
</dbReference>
<evidence type="ECO:0000313" key="8">
    <source>
        <dbReference type="Proteomes" id="UP000297635"/>
    </source>
</evidence>
<dbReference type="SUPFAM" id="SSF88946">
    <property type="entry name" value="Sigma2 domain of RNA polymerase sigma factors"/>
    <property type="match status" value="1"/>
</dbReference>
<dbReference type="InterPro" id="IPR007627">
    <property type="entry name" value="RNA_pol_sigma70_r2"/>
</dbReference>
<dbReference type="InterPro" id="IPR013325">
    <property type="entry name" value="RNA_pol_sigma_r2"/>
</dbReference>
<dbReference type="AlphaFoldDB" id="A0A4Z0V7J9"/>
<evidence type="ECO:0000256" key="1">
    <source>
        <dbReference type="ARBA" id="ARBA00010641"/>
    </source>
</evidence>
<dbReference type="CDD" id="cd06171">
    <property type="entry name" value="Sigma70_r4"/>
    <property type="match status" value="1"/>
</dbReference>
<dbReference type="Pfam" id="PF08281">
    <property type="entry name" value="Sigma70_r4_2"/>
    <property type="match status" value="1"/>
</dbReference>
<protein>
    <submittedName>
        <fullName evidence="7">Sigma-70 family RNA polymerase sigma factor</fullName>
    </submittedName>
</protein>
<dbReference type="GO" id="GO:0003677">
    <property type="term" value="F:DNA binding"/>
    <property type="evidence" value="ECO:0007669"/>
    <property type="project" value="InterPro"/>
</dbReference>
<dbReference type="Proteomes" id="UP000297635">
    <property type="component" value="Unassembled WGS sequence"/>
</dbReference>
<feature type="domain" description="RNA polymerase sigma factor 70 region 4 type 2" evidence="6">
    <location>
        <begin position="116"/>
        <end position="160"/>
    </location>
</feature>
<dbReference type="GeneID" id="82148359"/>
<sequence>MADYDNIFHDFASGNITPFYDMMYPGMMLYAMHILGDEFAYMAEDCVQESVITAYMKREEFESGSTWRAFLLTCIRNNAIAILRKSSRHLTYIAKSEKADIQDDCSYALIEHEIHEMLFDAIESLPEKFRKIFELSFDAGLKNAEIAKILGIAEITVKKRKAALITHLHNRLGGIFDEKSILLLISTNIANIAG</sequence>
<reference evidence="7 8" key="1">
    <citation type="submission" date="2019-02" db="EMBL/GenBank/DDBJ databases">
        <title>Isolation and identification of novel species under the genus Muribaculum.</title>
        <authorList>
            <person name="Miyake S."/>
            <person name="Ding Y."/>
            <person name="Low A."/>
            <person name="Soh M."/>
            <person name="Seedorf H."/>
        </authorList>
    </citation>
    <scope>NUCLEOTIDE SEQUENCE [LARGE SCALE GENOMIC DNA]</scope>
    <source>
        <strain evidence="7 8">TLL-A3</strain>
    </source>
</reference>
<dbReference type="InterPro" id="IPR013249">
    <property type="entry name" value="RNA_pol_sigma70_r4_t2"/>
</dbReference>
<dbReference type="PANTHER" id="PTHR43133">
    <property type="entry name" value="RNA POLYMERASE ECF-TYPE SIGMA FACTO"/>
    <property type="match status" value="1"/>
</dbReference>
<dbReference type="InterPro" id="IPR039425">
    <property type="entry name" value="RNA_pol_sigma-70-like"/>
</dbReference>
<dbReference type="NCBIfam" id="TIGR02937">
    <property type="entry name" value="sigma70-ECF"/>
    <property type="match status" value="1"/>
</dbReference>
<keyword evidence="4" id="KW-0804">Transcription</keyword>
<evidence type="ECO:0000259" key="6">
    <source>
        <dbReference type="Pfam" id="PF08281"/>
    </source>
</evidence>
<accession>A0A4Z0V7J9</accession>
<dbReference type="InterPro" id="IPR013324">
    <property type="entry name" value="RNA_pol_sigma_r3/r4-like"/>
</dbReference>
<dbReference type="SUPFAM" id="SSF88659">
    <property type="entry name" value="Sigma3 and sigma4 domains of RNA polymerase sigma factors"/>
    <property type="match status" value="1"/>
</dbReference>
<keyword evidence="2" id="KW-0805">Transcription regulation</keyword>
<dbReference type="Gene3D" id="1.10.10.10">
    <property type="entry name" value="Winged helix-like DNA-binding domain superfamily/Winged helix DNA-binding domain"/>
    <property type="match status" value="1"/>
</dbReference>
<evidence type="ECO:0000313" key="7">
    <source>
        <dbReference type="EMBL" id="TGG39368.1"/>
    </source>
</evidence>
<proteinExistence type="inferred from homology"/>
<gene>
    <name evidence="7" type="ORF">EZ315_01055</name>
</gene>
<comment type="similarity">
    <text evidence="1">Belongs to the sigma-70 factor family. ECF subfamily.</text>
</comment>
<dbReference type="InterPro" id="IPR036388">
    <property type="entry name" value="WH-like_DNA-bd_sf"/>
</dbReference>
<evidence type="ECO:0000256" key="2">
    <source>
        <dbReference type="ARBA" id="ARBA00023015"/>
    </source>
</evidence>
<dbReference type="EMBL" id="SJSA01000001">
    <property type="protein sequence ID" value="TGG39368.1"/>
    <property type="molecule type" value="Genomic_DNA"/>
</dbReference>
<dbReference type="PANTHER" id="PTHR43133:SF46">
    <property type="entry name" value="RNA POLYMERASE SIGMA-70 FACTOR ECF SUBFAMILY"/>
    <property type="match status" value="1"/>
</dbReference>
<dbReference type="Pfam" id="PF04542">
    <property type="entry name" value="Sigma70_r2"/>
    <property type="match status" value="1"/>
</dbReference>
<dbReference type="Gene3D" id="1.10.1740.10">
    <property type="match status" value="1"/>
</dbReference>
<evidence type="ECO:0000256" key="3">
    <source>
        <dbReference type="ARBA" id="ARBA00023082"/>
    </source>
</evidence>